<gene>
    <name evidence="2" type="ORF">A6A04_05865</name>
</gene>
<sequence>MTRIGTLGANTAYVNRILDIQVQMQKDQYQFTEKIKSQYYSGIATETNSLLNFENEKATVDQFLTSNTSAKTKLDTIDISLTGIEKSLKNFRDQFSNFYSGNTTDQKRVEQIQEFAFQTMQAIQTYLGESNNGEYLFAGGRVTTDPVQLGATTLTQFQTTYDGSTRTWPTTRAAQLLDSFVGRADTTKLYFNATSGTIQAADADSLAPLASTASISITNSVSNNQTFQIRSHAAMNVGGSAMAETNGAGSGSPTISYGATPTQILPAATGDLNFAFAANGNLKITPTTANSLSALSAGSTFTINGSTGNAWDGAFKVVSNTNGVVEIATDTTKAKSESILQTGATAPLSLSRNYGAATSLTTGTVTFTATPQATPPALTGSTLVTVTSAGNDLGAYSAGDTISIGGSSYHNGTFTVASASATTVSFYVNTDALRVSQFIPQSGRNDVTIDFDVGPGETNDQLIAGGGTSGNTGYGTLTFSPTGTTGERITASGGATSFLDGSGNPYPAVGQVIHLSSSTGVNDGTYKITANNGNYIEVESTLLTTESVSTADIEASSWYKGDTMQIQHRVDNDRQVDMGVYASDPAFEKAFRALGLIAQGKFGTAGGLDQNQGRISQARYLITDSLESPAAGTPPFGAELRGDISMVQQRVGFVAYEINTKTQSLKSFKGFLDTRIAQIEVVDDASAAAALLADTNALQASYQSLAKIQSLSLLNYLS</sequence>
<evidence type="ECO:0000313" key="3">
    <source>
        <dbReference type="Proteomes" id="UP000078428"/>
    </source>
</evidence>
<accession>A0A178MER0</accession>
<organism evidence="2 3">
    <name type="scientific">Paramagnetospirillum marisnigri</name>
    <dbReference type="NCBI Taxonomy" id="1285242"/>
    <lineage>
        <taxon>Bacteria</taxon>
        <taxon>Pseudomonadati</taxon>
        <taxon>Pseudomonadota</taxon>
        <taxon>Alphaproteobacteria</taxon>
        <taxon>Rhodospirillales</taxon>
        <taxon>Magnetospirillaceae</taxon>
        <taxon>Paramagnetospirillum</taxon>
    </lineage>
</organism>
<dbReference type="OrthoDB" id="9758307at2"/>
<reference evidence="2 3" key="1">
    <citation type="submission" date="2016-04" db="EMBL/GenBank/DDBJ databases">
        <title>Draft genome sequence of freshwater magnetotactic bacteria Magnetospirillum marisnigri SP-1 and Magnetospirillum moscoviense BB-1.</title>
        <authorList>
            <person name="Koziaeva V."/>
            <person name="Dziuba M.V."/>
            <person name="Ivanov T.M."/>
            <person name="Kuznetsov B."/>
            <person name="Grouzdev D.S."/>
        </authorList>
    </citation>
    <scope>NUCLEOTIDE SEQUENCE [LARGE SCALE GENOMIC DNA]</scope>
    <source>
        <strain evidence="2 3">SP-1</strain>
    </source>
</reference>
<protein>
    <recommendedName>
        <fullName evidence="1">Flagellin C-terminal domain-containing protein</fullName>
    </recommendedName>
</protein>
<dbReference type="EMBL" id="LWQT01000088">
    <property type="protein sequence ID" value="OAN46637.1"/>
    <property type="molecule type" value="Genomic_DNA"/>
</dbReference>
<dbReference type="STRING" id="1285242.A6A04_05865"/>
<keyword evidence="3" id="KW-1185">Reference proteome</keyword>
<proteinExistence type="predicted"/>
<evidence type="ECO:0000259" key="1">
    <source>
        <dbReference type="Pfam" id="PF00700"/>
    </source>
</evidence>
<name>A0A178MER0_9PROT</name>
<evidence type="ECO:0000313" key="2">
    <source>
        <dbReference type="EMBL" id="OAN46637.1"/>
    </source>
</evidence>
<dbReference type="SUPFAM" id="SSF64518">
    <property type="entry name" value="Phase 1 flagellin"/>
    <property type="match status" value="1"/>
</dbReference>
<comment type="caution">
    <text evidence="2">The sequence shown here is derived from an EMBL/GenBank/DDBJ whole genome shotgun (WGS) entry which is preliminary data.</text>
</comment>
<dbReference type="RefSeq" id="WP_068494811.1">
    <property type="nucleotide sequence ID" value="NZ_LWQT01000088.1"/>
</dbReference>
<dbReference type="AlphaFoldDB" id="A0A178MER0"/>
<feature type="domain" description="Flagellin C-terminal" evidence="1">
    <location>
        <begin position="643"/>
        <end position="717"/>
    </location>
</feature>
<dbReference type="Pfam" id="PF00700">
    <property type="entry name" value="Flagellin_C"/>
    <property type="match status" value="1"/>
</dbReference>
<dbReference type="Proteomes" id="UP000078428">
    <property type="component" value="Unassembled WGS sequence"/>
</dbReference>
<dbReference type="InterPro" id="IPR046358">
    <property type="entry name" value="Flagellin_C"/>
</dbReference>